<keyword evidence="5 8" id="KW-0812">Transmembrane</keyword>
<feature type="transmembrane region" description="Helical" evidence="8">
    <location>
        <begin position="190"/>
        <end position="211"/>
    </location>
</feature>
<reference evidence="9 10" key="1">
    <citation type="submission" date="2019-07" db="EMBL/GenBank/DDBJ databases">
        <title>Rapid identification of Enteric Bacteria from Whole Genome Sequences (WGS) using Average Nucleotide Identity (ANI).</title>
        <authorList>
            <person name="Lane C."/>
        </authorList>
    </citation>
    <scope>NUCLEOTIDE SEQUENCE [LARGE SCALE GENOMIC DNA]</scope>
    <source>
        <strain evidence="9 10">D2411</strain>
    </source>
</reference>
<feature type="transmembrane region" description="Helical" evidence="8">
    <location>
        <begin position="116"/>
        <end position="135"/>
    </location>
</feature>
<feature type="transmembrane region" description="Helical" evidence="8">
    <location>
        <begin position="301"/>
        <end position="322"/>
    </location>
</feature>
<feature type="transmembrane region" description="Helical" evidence="8">
    <location>
        <begin position="276"/>
        <end position="295"/>
    </location>
</feature>
<dbReference type="GO" id="GO:0022857">
    <property type="term" value="F:transmembrane transporter activity"/>
    <property type="evidence" value="ECO:0007669"/>
    <property type="project" value="InterPro"/>
</dbReference>
<dbReference type="RefSeq" id="WP_147497647.1">
    <property type="nucleotide sequence ID" value="NZ_VOAP01000029.1"/>
</dbReference>
<dbReference type="Pfam" id="PF01032">
    <property type="entry name" value="FecCD"/>
    <property type="match status" value="1"/>
</dbReference>
<organism evidence="9 10">
    <name type="scientific">Campylobacter hyointestinalis</name>
    <dbReference type="NCBI Taxonomy" id="198"/>
    <lineage>
        <taxon>Bacteria</taxon>
        <taxon>Pseudomonadati</taxon>
        <taxon>Campylobacterota</taxon>
        <taxon>Epsilonproteobacteria</taxon>
        <taxon>Campylobacterales</taxon>
        <taxon>Campylobacteraceae</taxon>
        <taxon>Campylobacter</taxon>
    </lineage>
</organism>
<comment type="subcellular location">
    <subcellularLocation>
        <location evidence="1">Cell membrane</location>
        <topology evidence="1">Multi-pass membrane protein</topology>
    </subcellularLocation>
</comment>
<name>A0A562X973_CAMHY</name>
<dbReference type="InterPro" id="IPR037294">
    <property type="entry name" value="ABC_BtuC-like"/>
</dbReference>
<evidence type="ECO:0000256" key="5">
    <source>
        <dbReference type="ARBA" id="ARBA00022692"/>
    </source>
</evidence>
<dbReference type="Gene3D" id="1.10.3470.10">
    <property type="entry name" value="ABC transporter involved in vitamin B12 uptake, BtuC"/>
    <property type="match status" value="1"/>
</dbReference>
<keyword evidence="3" id="KW-0813">Transport</keyword>
<evidence type="ECO:0000256" key="3">
    <source>
        <dbReference type="ARBA" id="ARBA00022448"/>
    </source>
</evidence>
<keyword evidence="7 8" id="KW-0472">Membrane</keyword>
<keyword evidence="4" id="KW-1003">Cell membrane</keyword>
<evidence type="ECO:0000256" key="8">
    <source>
        <dbReference type="SAM" id="Phobius"/>
    </source>
</evidence>
<feature type="transmembrane region" description="Helical" evidence="8">
    <location>
        <begin position="60"/>
        <end position="77"/>
    </location>
</feature>
<evidence type="ECO:0000256" key="4">
    <source>
        <dbReference type="ARBA" id="ARBA00022475"/>
    </source>
</evidence>
<protein>
    <submittedName>
        <fullName evidence="9">Iron ABC transporter permease</fullName>
    </submittedName>
</protein>
<feature type="transmembrane region" description="Helical" evidence="8">
    <location>
        <begin position="34"/>
        <end position="53"/>
    </location>
</feature>
<gene>
    <name evidence="9" type="ORF">YZ82_08650</name>
</gene>
<dbReference type="AlphaFoldDB" id="A0A562X973"/>
<dbReference type="CDD" id="cd06550">
    <property type="entry name" value="TM_ABC_iron-siderophores_like"/>
    <property type="match status" value="1"/>
</dbReference>
<proteinExistence type="inferred from homology"/>
<evidence type="ECO:0000313" key="10">
    <source>
        <dbReference type="Proteomes" id="UP000321812"/>
    </source>
</evidence>
<dbReference type="InterPro" id="IPR000522">
    <property type="entry name" value="ABC_transptr_permease_BtuC"/>
</dbReference>
<evidence type="ECO:0000256" key="1">
    <source>
        <dbReference type="ARBA" id="ARBA00004651"/>
    </source>
</evidence>
<feature type="transmembrane region" description="Helical" evidence="8">
    <location>
        <begin position="141"/>
        <end position="162"/>
    </location>
</feature>
<feature type="transmembrane region" description="Helical" evidence="8">
    <location>
        <begin position="231"/>
        <end position="264"/>
    </location>
</feature>
<comment type="caution">
    <text evidence="9">The sequence shown here is derived from an EMBL/GenBank/DDBJ whole genome shotgun (WGS) entry which is preliminary data.</text>
</comment>
<evidence type="ECO:0000313" key="9">
    <source>
        <dbReference type="EMBL" id="TWO18063.1"/>
    </source>
</evidence>
<evidence type="ECO:0000256" key="2">
    <source>
        <dbReference type="ARBA" id="ARBA00007935"/>
    </source>
</evidence>
<sequence>MKKISFIFIFALLVIFSVISLINGKFDISMSEYLRVFTGIFSGEQIPASVIVLDIRLPRVIAAIIIGSALGVAGGAYQNMFINPLVSPSILGVLSGASFGAALAMVMGFGVFYQMLFTFIFGFVAVFLAAIIALFGGSKNMIMLVLGGVISSSLFSSFLAVLKYAADPNETLPAITYFLMGSLSFATKEVVFVVFIPMVFGTLSLILFGKQIDALSMGEEEAKSLGVNVKMLKICVIFFATLISALSVMLAGIIGWIGLIVPHIARFIYGANSRTMLFSSAFIGALFLLVCDLLSRELFTYEVPIGIVSSLFGIPIFLAVLLRRRA</sequence>
<dbReference type="PANTHER" id="PTHR30472:SF70">
    <property type="entry name" value="MOLYBDATE IMPORT SYSTEM PERMEASE PROTEIN MOLB"/>
    <property type="match status" value="1"/>
</dbReference>
<evidence type="ECO:0000256" key="6">
    <source>
        <dbReference type="ARBA" id="ARBA00022989"/>
    </source>
</evidence>
<dbReference type="SUPFAM" id="SSF81345">
    <property type="entry name" value="ABC transporter involved in vitamin B12 uptake, BtuC"/>
    <property type="match status" value="1"/>
</dbReference>
<comment type="similarity">
    <text evidence="2">Belongs to the binding-protein-dependent transport system permease family. FecCD subfamily.</text>
</comment>
<dbReference type="GO" id="GO:0005886">
    <property type="term" value="C:plasma membrane"/>
    <property type="evidence" value="ECO:0007669"/>
    <property type="project" value="UniProtKB-SubCell"/>
</dbReference>
<dbReference type="EMBL" id="VOAP01000029">
    <property type="protein sequence ID" value="TWO18063.1"/>
    <property type="molecule type" value="Genomic_DNA"/>
</dbReference>
<feature type="transmembrane region" description="Helical" evidence="8">
    <location>
        <begin position="89"/>
        <end position="109"/>
    </location>
</feature>
<accession>A0A562X973</accession>
<evidence type="ECO:0000256" key="7">
    <source>
        <dbReference type="ARBA" id="ARBA00023136"/>
    </source>
</evidence>
<dbReference type="PANTHER" id="PTHR30472">
    <property type="entry name" value="FERRIC ENTEROBACTIN TRANSPORT SYSTEM PERMEASE PROTEIN"/>
    <property type="match status" value="1"/>
</dbReference>
<keyword evidence="6 8" id="KW-1133">Transmembrane helix</keyword>
<dbReference type="Proteomes" id="UP000321812">
    <property type="component" value="Unassembled WGS sequence"/>
</dbReference>
<dbReference type="GO" id="GO:0033214">
    <property type="term" value="P:siderophore-iron import into cell"/>
    <property type="evidence" value="ECO:0007669"/>
    <property type="project" value="TreeGrafter"/>
</dbReference>